<dbReference type="AlphaFoldDB" id="A0A080ZLG7"/>
<evidence type="ECO:0000313" key="2">
    <source>
        <dbReference type="EMBL" id="ETO67478.1"/>
    </source>
</evidence>
<evidence type="ECO:0000313" key="3">
    <source>
        <dbReference type="Proteomes" id="UP000028582"/>
    </source>
</evidence>
<dbReference type="Proteomes" id="UP000028582">
    <property type="component" value="Unassembled WGS sequence"/>
</dbReference>
<feature type="compositionally biased region" description="Polar residues" evidence="1">
    <location>
        <begin position="68"/>
        <end position="82"/>
    </location>
</feature>
<gene>
    <name evidence="2" type="ORF">F444_15563</name>
</gene>
<comment type="caution">
    <text evidence="2">The sequence shown here is derived from an EMBL/GenBank/DDBJ whole genome shotgun (WGS) entry which is preliminary data.</text>
</comment>
<name>A0A080ZLG7_PHYNI</name>
<accession>A0A080ZLG7</accession>
<sequence length="96" mass="9995">MVPPPATQALSTNVQMPTVTDAPVWANTPAVGSSGTVAPFAQTEMNQGPAFDTATNSPNSFSSNNENQATSCPLSGQDQMQSMMVAPAFSFGRDKK</sequence>
<feature type="region of interest" description="Disordered" evidence="1">
    <location>
        <begin position="47"/>
        <end position="96"/>
    </location>
</feature>
<evidence type="ECO:0000256" key="1">
    <source>
        <dbReference type="SAM" id="MobiDB-lite"/>
    </source>
</evidence>
<proteinExistence type="predicted"/>
<dbReference type="EMBL" id="ANJA01002890">
    <property type="protein sequence ID" value="ETO67478.1"/>
    <property type="molecule type" value="Genomic_DNA"/>
</dbReference>
<feature type="compositionally biased region" description="Low complexity" evidence="1">
    <location>
        <begin position="56"/>
        <end position="67"/>
    </location>
</feature>
<reference evidence="2 3" key="1">
    <citation type="submission" date="2013-11" db="EMBL/GenBank/DDBJ databases">
        <title>The Genome Sequence of Phytophthora parasitica P1976.</title>
        <authorList>
            <consortium name="The Broad Institute Genomics Platform"/>
            <person name="Russ C."/>
            <person name="Tyler B."/>
            <person name="Panabieres F."/>
            <person name="Shan W."/>
            <person name="Tripathy S."/>
            <person name="Grunwald N."/>
            <person name="Machado M."/>
            <person name="Johnson C.S."/>
            <person name="Walker B."/>
            <person name="Young S."/>
            <person name="Zeng Q."/>
            <person name="Gargeya S."/>
            <person name="Fitzgerald M."/>
            <person name="Haas B."/>
            <person name="Abouelleil A."/>
            <person name="Allen A.W."/>
            <person name="Alvarado L."/>
            <person name="Arachchi H.M."/>
            <person name="Berlin A.M."/>
            <person name="Chapman S.B."/>
            <person name="Gainer-Dewar J."/>
            <person name="Goldberg J."/>
            <person name="Griggs A."/>
            <person name="Gujja S."/>
            <person name="Hansen M."/>
            <person name="Howarth C."/>
            <person name="Imamovic A."/>
            <person name="Ireland A."/>
            <person name="Larimer J."/>
            <person name="McCowan C."/>
            <person name="Murphy C."/>
            <person name="Pearson M."/>
            <person name="Poon T.W."/>
            <person name="Priest M."/>
            <person name="Roberts A."/>
            <person name="Saif S."/>
            <person name="Shea T."/>
            <person name="Sisk P."/>
            <person name="Sykes S."/>
            <person name="Wortman J."/>
            <person name="Nusbaum C."/>
            <person name="Birren B."/>
        </authorList>
    </citation>
    <scope>NUCLEOTIDE SEQUENCE [LARGE SCALE GENOMIC DNA]</scope>
    <source>
        <strain evidence="2 3">P1976</strain>
    </source>
</reference>
<protein>
    <submittedName>
        <fullName evidence="2">Uncharacterized protein</fullName>
    </submittedName>
</protein>
<organism evidence="2 3">
    <name type="scientific">Phytophthora nicotianae P1976</name>
    <dbReference type="NCBI Taxonomy" id="1317066"/>
    <lineage>
        <taxon>Eukaryota</taxon>
        <taxon>Sar</taxon>
        <taxon>Stramenopiles</taxon>
        <taxon>Oomycota</taxon>
        <taxon>Peronosporomycetes</taxon>
        <taxon>Peronosporales</taxon>
        <taxon>Peronosporaceae</taxon>
        <taxon>Phytophthora</taxon>
    </lineage>
</organism>
<dbReference type="OrthoDB" id="10556892at2759"/>